<proteinExistence type="predicted"/>
<dbReference type="AlphaFoldDB" id="A0A0A9FPZ2"/>
<reference evidence="1" key="1">
    <citation type="submission" date="2014-09" db="EMBL/GenBank/DDBJ databases">
        <authorList>
            <person name="Magalhaes I.L.F."/>
            <person name="Oliveira U."/>
            <person name="Santos F.R."/>
            <person name="Vidigal T.H.D.A."/>
            <person name="Brescovit A.D."/>
            <person name="Santos A.J."/>
        </authorList>
    </citation>
    <scope>NUCLEOTIDE SEQUENCE</scope>
    <source>
        <tissue evidence="1">Shoot tissue taken approximately 20 cm above the soil surface</tissue>
    </source>
</reference>
<name>A0A0A9FPZ2_ARUDO</name>
<dbReference type="EMBL" id="GBRH01184567">
    <property type="protein sequence ID" value="JAE13329.1"/>
    <property type="molecule type" value="Transcribed_RNA"/>
</dbReference>
<sequence length="43" mass="4579">MKTINCVGLFSCNLCSAGMRGVPGNFEGSVHFTKFTSNSCVFS</sequence>
<evidence type="ECO:0000313" key="1">
    <source>
        <dbReference type="EMBL" id="JAE13329.1"/>
    </source>
</evidence>
<reference evidence="1" key="2">
    <citation type="journal article" date="2015" name="Data Brief">
        <title>Shoot transcriptome of the giant reed, Arundo donax.</title>
        <authorList>
            <person name="Barrero R.A."/>
            <person name="Guerrero F.D."/>
            <person name="Moolhuijzen P."/>
            <person name="Goolsby J.A."/>
            <person name="Tidwell J."/>
            <person name="Bellgard S.E."/>
            <person name="Bellgard M.I."/>
        </authorList>
    </citation>
    <scope>NUCLEOTIDE SEQUENCE</scope>
    <source>
        <tissue evidence="1">Shoot tissue taken approximately 20 cm above the soil surface</tissue>
    </source>
</reference>
<accession>A0A0A9FPZ2</accession>
<organism evidence="1">
    <name type="scientific">Arundo donax</name>
    <name type="common">Giant reed</name>
    <name type="synonym">Donax arundinaceus</name>
    <dbReference type="NCBI Taxonomy" id="35708"/>
    <lineage>
        <taxon>Eukaryota</taxon>
        <taxon>Viridiplantae</taxon>
        <taxon>Streptophyta</taxon>
        <taxon>Embryophyta</taxon>
        <taxon>Tracheophyta</taxon>
        <taxon>Spermatophyta</taxon>
        <taxon>Magnoliopsida</taxon>
        <taxon>Liliopsida</taxon>
        <taxon>Poales</taxon>
        <taxon>Poaceae</taxon>
        <taxon>PACMAD clade</taxon>
        <taxon>Arundinoideae</taxon>
        <taxon>Arundineae</taxon>
        <taxon>Arundo</taxon>
    </lineage>
</organism>
<protein>
    <submittedName>
        <fullName evidence="1">Uncharacterized protein</fullName>
    </submittedName>
</protein>